<comment type="caution">
    <text evidence="7">The sequence shown here is derived from an EMBL/GenBank/DDBJ whole genome shotgun (WGS) entry which is preliminary data.</text>
</comment>
<feature type="chain" id="PRO_5045795077" evidence="5">
    <location>
        <begin position="20"/>
        <end position="697"/>
    </location>
</feature>
<keyword evidence="2 7" id="KW-0378">Hydrolase</keyword>
<dbReference type="PANTHER" id="PTHR42812:SF12">
    <property type="entry name" value="BETA-XYLOSIDASE-RELATED"/>
    <property type="match status" value="1"/>
</dbReference>
<dbReference type="RefSeq" id="WP_087395892.1">
    <property type="nucleotide sequence ID" value="NZ_JACSPP010000009.1"/>
</dbReference>
<dbReference type="InterPro" id="IPR013320">
    <property type="entry name" value="ConA-like_dom_sf"/>
</dbReference>
<dbReference type="InterPro" id="IPR023296">
    <property type="entry name" value="Glyco_hydro_beta-prop_sf"/>
</dbReference>
<evidence type="ECO:0000256" key="2">
    <source>
        <dbReference type="ARBA" id="ARBA00022801"/>
    </source>
</evidence>
<dbReference type="InterPro" id="IPR041542">
    <property type="entry name" value="GH43_C2"/>
</dbReference>
<keyword evidence="3" id="KW-0326">Glycosidase</keyword>
<dbReference type="Gene3D" id="2.60.120.200">
    <property type="match status" value="1"/>
</dbReference>
<dbReference type="InterPro" id="IPR006710">
    <property type="entry name" value="Glyco_hydro_43"/>
</dbReference>
<dbReference type="EMBL" id="JACSPP010000009">
    <property type="protein sequence ID" value="MBD8039780.1"/>
    <property type="molecule type" value="Genomic_DNA"/>
</dbReference>
<evidence type="ECO:0000256" key="5">
    <source>
        <dbReference type="SAM" id="SignalP"/>
    </source>
</evidence>
<feature type="compositionally biased region" description="Basic and acidic residues" evidence="4">
    <location>
        <begin position="350"/>
        <end position="360"/>
    </location>
</feature>
<feature type="domain" description="Beta-xylosidase C-terminal Concanavalin A-like" evidence="6">
    <location>
        <begin position="359"/>
        <end position="542"/>
    </location>
</feature>
<evidence type="ECO:0000313" key="7">
    <source>
        <dbReference type="EMBL" id="MBD8039780.1"/>
    </source>
</evidence>
<evidence type="ECO:0000256" key="4">
    <source>
        <dbReference type="SAM" id="MobiDB-lite"/>
    </source>
</evidence>
<evidence type="ECO:0000313" key="8">
    <source>
        <dbReference type="Proteomes" id="UP000620874"/>
    </source>
</evidence>
<evidence type="ECO:0000256" key="3">
    <source>
        <dbReference type="ARBA" id="ARBA00023295"/>
    </source>
</evidence>
<dbReference type="CDD" id="cd09001">
    <property type="entry name" value="GH43_FsAxh1-like"/>
    <property type="match status" value="1"/>
</dbReference>
<dbReference type="SUPFAM" id="SSF49899">
    <property type="entry name" value="Concanavalin A-like lectins/glucanases"/>
    <property type="match status" value="1"/>
</dbReference>
<dbReference type="Pfam" id="PF04616">
    <property type="entry name" value="Glyco_hydro_43"/>
    <property type="match status" value="1"/>
</dbReference>
<feature type="region of interest" description="Disordered" evidence="4">
    <location>
        <begin position="341"/>
        <end position="360"/>
    </location>
</feature>
<dbReference type="Gene3D" id="2.115.10.20">
    <property type="entry name" value="Glycosyl hydrolase domain, family 43"/>
    <property type="match status" value="1"/>
</dbReference>
<accession>A0ABR8Y6F2</accession>
<dbReference type="SUPFAM" id="SSF75005">
    <property type="entry name" value="Arabinanase/levansucrase/invertase"/>
    <property type="match status" value="1"/>
</dbReference>
<protein>
    <submittedName>
        <fullName evidence="7">Glycoside hydrolase 43 family protein</fullName>
    </submittedName>
</protein>
<dbReference type="PANTHER" id="PTHR42812">
    <property type="entry name" value="BETA-XYLOSIDASE"/>
    <property type="match status" value="1"/>
</dbReference>
<proteinExistence type="inferred from homology"/>
<keyword evidence="5" id="KW-0732">Signal</keyword>
<dbReference type="Proteomes" id="UP000620874">
    <property type="component" value="Unassembled WGS sequence"/>
</dbReference>
<gene>
    <name evidence="7" type="ORF">H9625_04840</name>
</gene>
<dbReference type="InterPro" id="IPR051795">
    <property type="entry name" value="Glycosyl_Hydrlase_43"/>
</dbReference>
<organism evidence="7 8">
    <name type="scientific">Phocaeicola intestinalis</name>
    <dbReference type="NCBI Taxonomy" id="2762212"/>
    <lineage>
        <taxon>Bacteria</taxon>
        <taxon>Pseudomonadati</taxon>
        <taxon>Bacteroidota</taxon>
        <taxon>Bacteroidia</taxon>
        <taxon>Bacteroidales</taxon>
        <taxon>Bacteroidaceae</taxon>
        <taxon>Phocaeicola</taxon>
    </lineage>
</organism>
<evidence type="ECO:0000256" key="1">
    <source>
        <dbReference type="ARBA" id="ARBA00009865"/>
    </source>
</evidence>
<keyword evidence="8" id="KW-1185">Reference proteome</keyword>
<feature type="signal peptide" evidence="5">
    <location>
        <begin position="1"/>
        <end position="19"/>
    </location>
</feature>
<name>A0ABR8Y6F2_9BACT</name>
<dbReference type="Pfam" id="PF17851">
    <property type="entry name" value="GH43_C2"/>
    <property type="match status" value="1"/>
</dbReference>
<reference evidence="7 8" key="1">
    <citation type="submission" date="2020-08" db="EMBL/GenBank/DDBJ databases">
        <title>A Genomic Blueprint of the Chicken Gut Microbiome.</title>
        <authorList>
            <person name="Gilroy R."/>
            <person name="Ravi A."/>
            <person name="Getino M."/>
            <person name="Pursley I."/>
            <person name="Horton D.L."/>
            <person name="Alikhan N.-F."/>
            <person name="Baker D."/>
            <person name="Gharbi K."/>
            <person name="Hall N."/>
            <person name="Watson M."/>
            <person name="Adriaenssens E.M."/>
            <person name="Foster-Nyarko E."/>
            <person name="Jarju S."/>
            <person name="Secka A."/>
            <person name="Antonio M."/>
            <person name="Oren A."/>
            <person name="Chaudhuri R."/>
            <person name="La Ragione R.M."/>
            <person name="Hildebrand F."/>
            <person name="Pallen M.J."/>
        </authorList>
    </citation>
    <scope>NUCLEOTIDE SEQUENCE [LARGE SCALE GENOMIC DNA]</scope>
    <source>
        <strain evidence="7 8">Sa1CVN1</strain>
    </source>
</reference>
<sequence length="697" mass="78793">MKYLWLFVLGICGWYNLQAQTWTADNGNGTFTNPLFYDEFTDPDLIRVGTDFYMVASSMHTMPGLPLLRSKDLVNWEFVTYVFDKLDLGPEFHLEGKKGVYGNGIWAPAIRYHKGKFYIFVNVNNYGLQVFSADRPEGPWIHKNMGGRIYDLGVLFDDDDKIYAVHGYDEVHLIEIKPDFSGYVEGSDRIIIPKGNAMGEGHHFYKINGKYYIISADYAPVGRMQCARADRPEGPYETTVISHRETMGIQQGWWTQGYGFWSDIPDEGSKFSFQPPSDNYFSAVPLHQGGIVDLPNGEWWGFSMMDMKSVGRLTYLSPVTWKDGWPYFGVEGNLGRSPRTWFKPDTGVEESPHAPYERSDDFSDNSLKPVWQWNHIPVDNRWELAKGVLRLHTLPAKSLMFARNTLTQRVVGPESMATVELDARGLKKGDVAGLALLNTPYYWVGVTRTDEGLMLRFYDMVKNVHTDKPLESAKVWLRAHGDYHNDLASLSYSTDGDTFETIGNQLRLGYQMHTFQGVRYALFAYNTEGKKGGRADFDNFEVYEPFADRSKNLPVGKIITLTNLANGERAWANPHGMLHHVAPGSAEFEGLGCHFRVHDRGKGRVALEAMDGSGFLTVTGLGLSGDVRITKEETEASLFLWQDMLWGHCMLLSLHTNRFVGLNPVTGEPYAADWPGTRPDRKDGTVFAWQVVADVAD</sequence>
<evidence type="ECO:0000259" key="6">
    <source>
        <dbReference type="Pfam" id="PF17851"/>
    </source>
</evidence>
<comment type="similarity">
    <text evidence="1">Belongs to the glycosyl hydrolase 43 family.</text>
</comment>
<dbReference type="GO" id="GO:0016787">
    <property type="term" value="F:hydrolase activity"/>
    <property type="evidence" value="ECO:0007669"/>
    <property type="project" value="UniProtKB-KW"/>
</dbReference>